<gene>
    <name evidence="3" type="ORF">HMPREF1541_01540</name>
</gene>
<keyword evidence="4" id="KW-1185">Reference proteome</keyword>
<evidence type="ECO:0008006" key="5">
    <source>
        <dbReference type="Google" id="ProtNLM"/>
    </source>
</evidence>
<dbReference type="OrthoDB" id="544103at2759"/>
<protein>
    <recommendedName>
        <fullName evidence="5">Agmatine deiminase</fullName>
    </recommendedName>
</protein>
<dbReference type="InParanoid" id="W2S119"/>
<dbReference type="InterPro" id="IPR007466">
    <property type="entry name" value="Peptidyl-Arg-deiminase_porph"/>
</dbReference>
<dbReference type="AlphaFoldDB" id="W2S119"/>
<dbReference type="STRING" id="1220924.W2S119"/>
<dbReference type="HOGENOM" id="CLU_037682_2_0_1"/>
<dbReference type="Pfam" id="PF04371">
    <property type="entry name" value="PAD_porph"/>
    <property type="match status" value="1"/>
</dbReference>
<name>W2S119_CYPE1</name>
<dbReference type="SUPFAM" id="SSF55909">
    <property type="entry name" value="Pentein"/>
    <property type="match status" value="1"/>
</dbReference>
<dbReference type="PANTHER" id="PTHR31377:SF0">
    <property type="entry name" value="AGMATINE DEIMINASE-RELATED"/>
    <property type="match status" value="1"/>
</dbReference>
<dbReference type="EMBL" id="KB822718">
    <property type="protein sequence ID" value="ETN42386.1"/>
    <property type="molecule type" value="Genomic_DNA"/>
</dbReference>
<dbReference type="GO" id="GO:0004668">
    <property type="term" value="F:protein-arginine deiminase activity"/>
    <property type="evidence" value="ECO:0007669"/>
    <property type="project" value="InterPro"/>
</dbReference>
<dbReference type="GO" id="GO:0009446">
    <property type="term" value="P:putrescine biosynthetic process"/>
    <property type="evidence" value="ECO:0007669"/>
    <property type="project" value="InterPro"/>
</dbReference>
<dbReference type="PANTHER" id="PTHR31377">
    <property type="entry name" value="AGMATINE DEIMINASE-RELATED"/>
    <property type="match status" value="1"/>
</dbReference>
<reference evidence="3 4" key="1">
    <citation type="submission" date="2013-03" db="EMBL/GenBank/DDBJ databases">
        <title>The Genome Sequence of Phialophora europaea CBS 101466.</title>
        <authorList>
            <consortium name="The Broad Institute Genomics Platform"/>
            <person name="Cuomo C."/>
            <person name="de Hoog S."/>
            <person name="Gorbushina A."/>
            <person name="Walker B."/>
            <person name="Young S.K."/>
            <person name="Zeng Q."/>
            <person name="Gargeya S."/>
            <person name="Fitzgerald M."/>
            <person name="Haas B."/>
            <person name="Abouelleil A."/>
            <person name="Allen A.W."/>
            <person name="Alvarado L."/>
            <person name="Arachchi H.M."/>
            <person name="Berlin A.M."/>
            <person name="Chapman S.B."/>
            <person name="Gainer-Dewar J."/>
            <person name="Goldberg J."/>
            <person name="Griggs A."/>
            <person name="Gujja S."/>
            <person name="Hansen M."/>
            <person name="Howarth C."/>
            <person name="Imamovic A."/>
            <person name="Ireland A."/>
            <person name="Larimer J."/>
            <person name="McCowan C."/>
            <person name="Murphy C."/>
            <person name="Pearson M."/>
            <person name="Poon T.W."/>
            <person name="Priest M."/>
            <person name="Roberts A."/>
            <person name="Saif S."/>
            <person name="Shea T."/>
            <person name="Sisk P."/>
            <person name="Sykes S."/>
            <person name="Wortman J."/>
            <person name="Nusbaum C."/>
            <person name="Birren B."/>
        </authorList>
    </citation>
    <scope>NUCLEOTIDE SEQUENCE [LARGE SCALE GENOMIC DNA]</scope>
    <source>
        <strain evidence="3 4">CBS 101466</strain>
    </source>
</reference>
<evidence type="ECO:0000256" key="1">
    <source>
        <dbReference type="ARBA" id="ARBA00022801"/>
    </source>
</evidence>
<dbReference type="eggNOG" id="ENOG502QUHM">
    <property type="taxonomic scope" value="Eukaryota"/>
</dbReference>
<dbReference type="GeneID" id="19968879"/>
<keyword evidence="1" id="KW-0378">Hydrolase</keyword>
<feature type="region of interest" description="Disordered" evidence="2">
    <location>
        <begin position="1"/>
        <end position="23"/>
    </location>
</feature>
<sequence>MGDAGESPSSHNPPPSPQYFQPAEHLPHSHTLTAFPNLPGCYQDAASTSAARREVAAIATAISHFEPVWLYAHPAHARIARALVNDNDNQDVDVVVKEAEVDNLWIRDLGPVFLHSPRTGKTAAVDFNFNYWGHKAEETVDGAFARRVLASREFGHVETVQAGIVSEGGALEVDGEGTLMVTDTSIVNENRNPGMGKREIEAELKRVLGVRKVIWLKGVEGLESTDWHVDAWCRFVRPGKVLLSKPPLNAHKEIRAIFEDALRVLAQETDAKGRRLEVVVVDEPDQEKLAGGTVEGMVTSYVNYLLVNGGVVMAKFGDEEPDEKALALIKELFPERKVVQVYINELPRLGGGIHCATQHVPV</sequence>
<dbReference type="RefSeq" id="XP_008714122.1">
    <property type="nucleotide sequence ID" value="XM_008715900.1"/>
</dbReference>
<organism evidence="3 4">
    <name type="scientific">Cyphellophora europaea (strain CBS 101466)</name>
    <name type="common">Phialophora europaea</name>
    <dbReference type="NCBI Taxonomy" id="1220924"/>
    <lineage>
        <taxon>Eukaryota</taxon>
        <taxon>Fungi</taxon>
        <taxon>Dikarya</taxon>
        <taxon>Ascomycota</taxon>
        <taxon>Pezizomycotina</taxon>
        <taxon>Eurotiomycetes</taxon>
        <taxon>Chaetothyriomycetidae</taxon>
        <taxon>Chaetothyriales</taxon>
        <taxon>Cyphellophoraceae</taxon>
        <taxon>Cyphellophora</taxon>
    </lineage>
</organism>
<accession>W2S119</accession>
<evidence type="ECO:0000256" key="2">
    <source>
        <dbReference type="SAM" id="MobiDB-lite"/>
    </source>
</evidence>
<dbReference type="Proteomes" id="UP000030752">
    <property type="component" value="Unassembled WGS sequence"/>
</dbReference>
<dbReference type="GO" id="GO:0047632">
    <property type="term" value="F:agmatine deiminase activity"/>
    <property type="evidence" value="ECO:0007669"/>
    <property type="project" value="TreeGrafter"/>
</dbReference>
<dbReference type="Gene3D" id="3.75.10.10">
    <property type="entry name" value="L-arginine/glycine Amidinotransferase, Chain A"/>
    <property type="match status" value="1"/>
</dbReference>
<dbReference type="VEuPathDB" id="FungiDB:HMPREF1541_01540"/>
<proteinExistence type="predicted"/>
<evidence type="ECO:0000313" key="3">
    <source>
        <dbReference type="EMBL" id="ETN42386.1"/>
    </source>
</evidence>
<evidence type="ECO:0000313" key="4">
    <source>
        <dbReference type="Proteomes" id="UP000030752"/>
    </source>
</evidence>